<organism evidence="1 2">
    <name type="scientific">Scomber scombrus</name>
    <name type="common">Atlantic mackerel</name>
    <name type="synonym">Scomber vernalis</name>
    <dbReference type="NCBI Taxonomy" id="13677"/>
    <lineage>
        <taxon>Eukaryota</taxon>
        <taxon>Metazoa</taxon>
        <taxon>Chordata</taxon>
        <taxon>Craniata</taxon>
        <taxon>Vertebrata</taxon>
        <taxon>Euteleostomi</taxon>
        <taxon>Actinopterygii</taxon>
        <taxon>Neopterygii</taxon>
        <taxon>Teleostei</taxon>
        <taxon>Neoteleostei</taxon>
        <taxon>Acanthomorphata</taxon>
        <taxon>Pelagiaria</taxon>
        <taxon>Scombriformes</taxon>
        <taxon>Scombridae</taxon>
        <taxon>Scomber</taxon>
    </lineage>
</organism>
<evidence type="ECO:0000313" key="1">
    <source>
        <dbReference type="EMBL" id="CAK6952928.1"/>
    </source>
</evidence>
<name>A0AAV1N0Y1_SCOSC</name>
<reference evidence="1 2" key="1">
    <citation type="submission" date="2024-01" db="EMBL/GenBank/DDBJ databases">
        <authorList>
            <person name="Alioto T."/>
            <person name="Alioto T."/>
            <person name="Gomez Garrido J."/>
        </authorList>
    </citation>
    <scope>NUCLEOTIDE SEQUENCE [LARGE SCALE GENOMIC DNA]</scope>
</reference>
<protein>
    <submittedName>
        <fullName evidence="1">Uncharacterized protein</fullName>
    </submittedName>
</protein>
<dbReference type="Proteomes" id="UP001314229">
    <property type="component" value="Unassembled WGS sequence"/>
</dbReference>
<dbReference type="AlphaFoldDB" id="A0AAV1N0Y1"/>
<proteinExistence type="predicted"/>
<accession>A0AAV1N0Y1</accession>
<evidence type="ECO:0000313" key="2">
    <source>
        <dbReference type="Proteomes" id="UP001314229"/>
    </source>
</evidence>
<dbReference type="EMBL" id="CAWUFR010000011">
    <property type="protein sequence ID" value="CAK6952928.1"/>
    <property type="molecule type" value="Genomic_DNA"/>
</dbReference>
<comment type="caution">
    <text evidence="1">The sequence shown here is derived from an EMBL/GenBank/DDBJ whole genome shotgun (WGS) entry which is preliminary data.</text>
</comment>
<keyword evidence="2" id="KW-1185">Reference proteome</keyword>
<gene>
    <name evidence="1" type="ORF">FSCOSCO3_A020364</name>
</gene>
<sequence length="119" mass="13476">MDELAILLKVFCNKFEAVLIKSLVKQKVALYKSTDIFTLIGRCMDFFTTTATHTVISVSDRCDPPPPHSHTVFIRSSIHRSFHLSVLLYLSSIQIFNLCSHTFTTIGEYAFTSHGMMSQ</sequence>